<evidence type="ECO:0000313" key="3">
    <source>
        <dbReference type="Proteomes" id="UP000553632"/>
    </source>
</evidence>
<keyword evidence="3" id="KW-1185">Reference proteome</keyword>
<evidence type="ECO:0000313" key="2">
    <source>
        <dbReference type="EMBL" id="KAF4726296.1"/>
    </source>
</evidence>
<feature type="region of interest" description="Disordered" evidence="1">
    <location>
        <begin position="47"/>
        <end position="72"/>
    </location>
</feature>
<accession>A0A7J6S193</accession>
<sequence length="748" mass="80605">MGTTASSTVVATDGMLLPTLNTAAIESAVYTAAGEEISNVTDNTNMWIGEDSNGGHHTIPSTDPTGGGGRTPPEYSICNGFNRVANAVDKGIEMKRLVVTTSTAQQSLLAAGSGFESLVEVFLKQLDVVLRSGEPPSEGSIAACVALSVILRLAVRVLPAARMPTLHKLSQGSALIIGSSPSSSLSQDTVGLYSSLLELCMALWRIEDTHNTTEKINTSGGVLYPYMEDSITTIIDHGLLTTVMILLLRCMMSPTVRLRDRAMQIFIIMLHLNPRMRALGSAVFRGGADDDDDGQQHHCHQHEDDEEMDVLVCRVALQLVQEEAAAYTPLQLLTLYTLVVRSPSALASLQARTDSADVLLPIARAIYKDTASSSSTSGMPRYSSQLLTLKVIILLMMVRQGGCCINASDCWVVDNTVEDAVKHYEMGDDTQQQLGEKEMDVGNREPKAAGVNASSILVLILIRASHWNFAQSKSSIGRDDFLTIAIAATLQNMAKGGGLRHLHWYACQRFLHFTKLIASSSSGAAAAAAAAAGSVVSTTVSATVVRTPNEVLLQSLICLIITSLSPSNISTNTPLVYALLRDFPLPTSSPSHHQHHHPQQLVQCEECLVSMYRKLQAIVDMQDDDDEWLDDASLDEVAKYISQCIIQSGAADTGKDALGFMQAIKEMPACINRSFQYHENDNDKNYDTYFGDMVWWAVEGSMTSSGQYPSTAAAAAAGSRAYQLKYICWPVKDSSTPSTTSSSSSSSS</sequence>
<comment type="caution">
    <text evidence="2">The sequence shown here is derived from an EMBL/GenBank/DDBJ whole genome shotgun (WGS) entry which is preliminary data.</text>
</comment>
<organism evidence="2 3">
    <name type="scientific">Perkinsus olseni</name>
    <name type="common">Perkinsus atlanticus</name>
    <dbReference type="NCBI Taxonomy" id="32597"/>
    <lineage>
        <taxon>Eukaryota</taxon>
        <taxon>Sar</taxon>
        <taxon>Alveolata</taxon>
        <taxon>Perkinsozoa</taxon>
        <taxon>Perkinsea</taxon>
        <taxon>Perkinsida</taxon>
        <taxon>Perkinsidae</taxon>
        <taxon>Perkinsus</taxon>
    </lineage>
</organism>
<evidence type="ECO:0008006" key="4">
    <source>
        <dbReference type="Google" id="ProtNLM"/>
    </source>
</evidence>
<name>A0A7J6S193_PEROL</name>
<dbReference type="Proteomes" id="UP000553632">
    <property type="component" value="Unassembled WGS sequence"/>
</dbReference>
<protein>
    <recommendedName>
        <fullName evidence="4">Dymeclin</fullName>
    </recommendedName>
</protein>
<reference evidence="2 3" key="1">
    <citation type="submission" date="2020-04" db="EMBL/GenBank/DDBJ databases">
        <title>Perkinsus olseni comparative genomics.</title>
        <authorList>
            <person name="Bogema D.R."/>
        </authorList>
    </citation>
    <scope>NUCLEOTIDE SEQUENCE [LARGE SCALE GENOMIC DNA]</scope>
    <source>
        <strain evidence="2 3">ATCC PRA-207</strain>
    </source>
</reference>
<dbReference type="Pfam" id="PF09742">
    <property type="entry name" value="Dymeclin"/>
    <property type="match status" value="1"/>
</dbReference>
<gene>
    <name evidence="2" type="ORF">FOZ63_013856</name>
</gene>
<dbReference type="EMBL" id="JABANO010021756">
    <property type="protein sequence ID" value="KAF4726296.1"/>
    <property type="molecule type" value="Genomic_DNA"/>
</dbReference>
<dbReference type="AlphaFoldDB" id="A0A7J6S193"/>
<proteinExistence type="predicted"/>
<evidence type="ECO:0000256" key="1">
    <source>
        <dbReference type="SAM" id="MobiDB-lite"/>
    </source>
</evidence>